<reference evidence="1 2" key="1">
    <citation type="submission" date="2018-11" db="EMBL/GenBank/DDBJ databases">
        <title>Genome sequence of Apiotrichum porosum DSM 27194.</title>
        <authorList>
            <person name="Aliyu H."/>
            <person name="Gorte O."/>
            <person name="Ochsenreither K."/>
        </authorList>
    </citation>
    <scope>NUCLEOTIDE SEQUENCE [LARGE SCALE GENOMIC DNA]</scope>
    <source>
        <strain evidence="1 2">DSM 27194</strain>
    </source>
</reference>
<accession>A0A427YB29</accession>
<name>A0A427YB29_9TREE</name>
<dbReference type="Pfam" id="PF11528">
    <property type="entry name" value="DUF3224"/>
    <property type="match status" value="1"/>
</dbReference>
<dbReference type="Proteomes" id="UP000279236">
    <property type="component" value="Unassembled WGS sequence"/>
</dbReference>
<sequence>MSNNQAITVSFKSMEWTEKPVQAFQDLKHNHASANITFGGKDMKGKGLSSYVLTYNADGEGYKNSFTYDGQIIFEGTISGKSGAIVIRERGAAKNGVINANWVFAPETGSGELQDLAGEGEYTMKLGGGNAAPETQANLVLSWP</sequence>
<keyword evidence="2" id="KW-1185">Reference proteome</keyword>
<comment type="caution">
    <text evidence="1">The sequence shown here is derived from an EMBL/GenBank/DDBJ whole genome shotgun (WGS) entry which is preliminary data.</text>
</comment>
<dbReference type="AlphaFoldDB" id="A0A427YB29"/>
<dbReference type="OrthoDB" id="2594551at2759"/>
<protein>
    <recommendedName>
        <fullName evidence="3">DUF3224 domain-containing protein</fullName>
    </recommendedName>
</protein>
<evidence type="ECO:0000313" key="1">
    <source>
        <dbReference type="EMBL" id="RSH88288.1"/>
    </source>
</evidence>
<evidence type="ECO:0000313" key="2">
    <source>
        <dbReference type="Proteomes" id="UP000279236"/>
    </source>
</evidence>
<gene>
    <name evidence="1" type="ORF">EHS24_000822</name>
</gene>
<organism evidence="1 2">
    <name type="scientific">Apiotrichum porosum</name>
    <dbReference type="NCBI Taxonomy" id="105984"/>
    <lineage>
        <taxon>Eukaryota</taxon>
        <taxon>Fungi</taxon>
        <taxon>Dikarya</taxon>
        <taxon>Basidiomycota</taxon>
        <taxon>Agaricomycotina</taxon>
        <taxon>Tremellomycetes</taxon>
        <taxon>Trichosporonales</taxon>
        <taxon>Trichosporonaceae</taxon>
        <taxon>Apiotrichum</taxon>
    </lineage>
</organism>
<dbReference type="SUPFAM" id="SSF159238">
    <property type="entry name" value="SO1590-like"/>
    <property type="match status" value="1"/>
</dbReference>
<dbReference type="RefSeq" id="XP_028480496.1">
    <property type="nucleotide sequence ID" value="XM_028616639.1"/>
</dbReference>
<evidence type="ECO:0008006" key="3">
    <source>
        <dbReference type="Google" id="ProtNLM"/>
    </source>
</evidence>
<dbReference type="InterPro" id="IPR023159">
    <property type="entry name" value="SO1590-like_sf"/>
</dbReference>
<dbReference type="EMBL" id="RSCE01000001">
    <property type="protein sequence ID" value="RSH88288.1"/>
    <property type="molecule type" value="Genomic_DNA"/>
</dbReference>
<dbReference type="GeneID" id="39585365"/>
<dbReference type="InterPro" id="IPR021607">
    <property type="entry name" value="DUF3224"/>
</dbReference>
<dbReference type="Gene3D" id="2.40.350.10">
    <property type="entry name" value="SO1590-like"/>
    <property type="match status" value="1"/>
</dbReference>
<proteinExistence type="predicted"/>